<dbReference type="Proteomes" id="UP000315469">
    <property type="component" value="Unassembled WGS sequence"/>
</dbReference>
<sequence length="192" mass="21309">MIASIYDDCVRHGNPDRVPIYASTSKMTLPGAGVAFIGASGTNKTWWLRHASVWSVGPDKVNQLRQARFLKSPGNIRALMEQHRQVLRPRFELVDAIFSSVLGCQQHVSWSRPEGEYFVSLHVLPGTASRIVQLAAVAGVRFARPGSCYPYGRDDYDAQLRLAPSWPEKETLRLALTVIAICIAKATAEKFL</sequence>
<dbReference type="RefSeq" id="WP_140915901.1">
    <property type="nucleotide sequence ID" value="NZ_CP045721.1"/>
</dbReference>
<dbReference type="Pfam" id="PF12897">
    <property type="entry name" value="Asp_aminotransf"/>
    <property type="match status" value="1"/>
</dbReference>
<evidence type="ECO:0008006" key="3">
    <source>
        <dbReference type="Google" id="ProtNLM"/>
    </source>
</evidence>
<protein>
    <recommendedName>
        <fullName evidence="3">Aminotransferase class I/II-fold pyridoxal phosphate-dependent enzyme</fullName>
    </recommendedName>
</protein>
<dbReference type="EMBL" id="VHJB01000061">
    <property type="protein sequence ID" value="TPV37121.1"/>
    <property type="molecule type" value="Genomic_DNA"/>
</dbReference>
<dbReference type="Gene3D" id="3.90.1150.10">
    <property type="entry name" value="Aspartate Aminotransferase, domain 1"/>
    <property type="match status" value="1"/>
</dbReference>
<proteinExistence type="predicted"/>
<keyword evidence="2" id="KW-1185">Reference proteome</keyword>
<reference evidence="1 2" key="1">
    <citation type="submission" date="2019-06" db="EMBL/GenBank/DDBJ databases">
        <title>Taxogenomics and systematics of the genus Pantoea.</title>
        <authorList>
            <person name="Tambong J.T."/>
        </authorList>
    </citation>
    <scope>NUCLEOTIDE SEQUENCE [LARGE SCALE GENOMIC DNA]</scope>
    <source>
        <strain evidence="1 2">LMG 24197</strain>
    </source>
</reference>
<evidence type="ECO:0000313" key="1">
    <source>
        <dbReference type="EMBL" id="TPV37121.1"/>
    </source>
</evidence>
<organism evidence="1 2">
    <name type="scientific">Pantoea eucalypti</name>
    <dbReference type="NCBI Taxonomy" id="470933"/>
    <lineage>
        <taxon>Bacteria</taxon>
        <taxon>Pseudomonadati</taxon>
        <taxon>Pseudomonadota</taxon>
        <taxon>Gammaproteobacteria</taxon>
        <taxon>Enterobacterales</taxon>
        <taxon>Erwiniaceae</taxon>
        <taxon>Pantoea</taxon>
    </lineage>
</organism>
<name>A0ABY2ZKL1_9GAMM</name>
<dbReference type="GeneID" id="90523023"/>
<dbReference type="SUPFAM" id="SSF53383">
    <property type="entry name" value="PLP-dependent transferases"/>
    <property type="match status" value="1"/>
</dbReference>
<dbReference type="InterPro" id="IPR024551">
    <property type="entry name" value="AspAT_Ic"/>
</dbReference>
<comment type="caution">
    <text evidence="1">The sequence shown here is derived from an EMBL/GenBank/DDBJ whole genome shotgun (WGS) entry which is preliminary data.</text>
</comment>
<gene>
    <name evidence="1" type="ORF">FJW02_09365</name>
</gene>
<dbReference type="InterPro" id="IPR015422">
    <property type="entry name" value="PyrdxlP-dep_Trfase_small"/>
</dbReference>
<evidence type="ECO:0000313" key="2">
    <source>
        <dbReference type="Proteomes" id="UP000315469"/>
    </source>
</evidence>
<dbReference type="PANTHER" id="PTHR43799:SF1">
    <property type="entry name" value="ASPARTATE AMINOTRANSFERASE"/>
    <property type="match status" value="1"/>
</dbReference>
<accession>A0ABY2ZKL1</accession>
<dbReference type="PANTHER" id="PTHR43799">
    <property type="entry name" value="AMINOTRANSFERASE, PUTATIVE-RELATED"/>
    <property type="match status" value="1"/>
</dbReference>
<dbReference type="InterPro" id="IPR015424">
    <property type="entry name" value="PyrdxlP-dep_Trfase"/>
</dbReference>